<dbReference type="InterPro" id="IPR038332">
    <property type="entry name" value="PPE_sf"/>
</dbReference>
<evidence type="ECO:0000313" key="3">
    <source>
        <dbReference type="EMBL" id="EUA91020.1"/>
    </source>
</evidence>
<accession>A0ABP3AMF7</accession>
<organism evidence="3 4">
    <name type="scientific">Mycobacterium ulcerans str. Harvey</name>
    <dbReference type="NCBI Taxonomy" id="1299332"/>
    <lineage>
        <taxon>Bacteria</taxon>
        <taxon>Bacillati</taxon>
        <taxon>Actinomycetota</taxon>
        <taxon>Actinomycetes</taxon>
        <taxon>Mycobacteriales</taxon>
        <taxon>Mycobacteriaceae</taxon>
        <taxon>Mycobacterium</taxon>
        <taxon>Mycobacterium ulcerans group</taxon>
    </lineage>
</organism>
<keyword evidence="4" id="KW-1185">Reference proteome</keyword>
<evidence type="ECO:0000259" key="2">
    <source>
        <dbReference type="Pfam" id="PF00934"/>
    </source>
</evidence>
<dbReference type="Pfam" id="PF00934">
    <property type="entry name" value="PE"/>
    <property type="match status" value="1"/>
</dbReference>
<sequence length="255" mass="24339">MSFVITAPELISAAATDLAGIGSTISAANAAASASTTAVAAAAADEVSTAVATLFGAHAQQYQSLGSQMAAFHDDFVRILASGSNLYATAEATNASPLQPLLDLINAPTQAILGRPLIGNGSNGTYPGQDGRDGGLLIGNGGNGAAGDFGQAGGGGGSAGLFGDGGNGGTGGAGSAGAMAAPAGCCSATAATAEWAAPPHSASTAAWPELEATVVAPCCSAAAAPADKAAPVWPEGTAPTPWSSTPQTRAQPAKM</sequence>
<proteinExistence type="predicted"/>
<reference evidence="3 4" key="1">
    <citation type="submission" date="2014-01" db="EMBL/GenBank/DDBJ databases">
        <authorList>
            <person name="Dobos K."/>
            <person name="Lenaerts A."/>
            <person name="Ordway D."/>
            <person name="DeGroote M.A."/>
            <person name="Parker T."/>
            <person name="Sizemore C."/>
            <person name="Tallon L.J."/>
            <person name="Sadzewicz L.K."/>
            <person name="Sengamalay N."/>
            <person name="Fraser C.M."/>
            <person name="Hine E."/>
            <person name="Shefchek K.A."/>
            <person name="Das S.P."/>
            <person name="Tettelin H."/>
        </authorList>
    </citation>
    <scope>NUCLEOTIDE SEQUENCE [LARGE SCALE GENOMIC DNA]</scope>
    <source>
        <strain evidence="3 4">Harvey</strain>
    </source>
</reference>
<feature type="compositionally biased region" description="Polar residues" evidence="1">
    <location>
        <begin position="240"/>
        <end position="255"/>
    </location>
</feature>
<dbReference type="InterPro" id="IPR048996">
    <property type="entry name" value="PGRS_rpt"/>
</dbReference>
<dbReference type="InterPro" id="IPR000084">
    <property type="entry name" value="PE-PGRS_N"/>
</dbReference>
<name>A0ABP3AMF7_MYCUL</name>
<comment type="caution">
    <text evidence="3">The sequence shown here is derived from an EMBL/GenBank/DDBJ whole genome shotgun (WGS) entry which is preliminary data.</text>
</comment>
<dbReference type="Gene3D" id="1.10.287.850">
    <property type="entry name" value="HP0062-like domain"/>
    <property type="match status" value="1"/>
</dbReference>
<dbReference type="EMBL" id="JAOL01000097">
    <property type="protein sequence ID" value="EUA91020.1"/>
    <property type="molecule type" value="Genomic_DNA"/>
</dbReference>
<protein>
    <submittedName>
        <fullName evidence="3">PE family protein</fullName>
    </submittedName>
</protein>
<evidence type="ECO:0000313" key="4">
    <source>
        <dbReference type="Proteomes" id="UP000020681"/>
    </source>
</evidence>
<evidence type="ECO:0000256" key="1">
    <source>
        <dbReference type="SAM" id="MobiDB-lite"/>
    </source>
</evidence>
<dbReference type="Pfam" id="PF21526">
    <property type="entry name" value="PGRS"/>
    <property type="match status" value="1"/>
</dbReference>
<feature type="region of interest" description="Disordered" evidence="1">
    <location>
        <begin position="226"/>
        <end position="255"/>
    </location>
</feature>
<gene>
    <name evidence="3" type="ORF">I551_2683</name>
</gene>
<dbReference type="Proteomes" id="UP000020681">
    <property type="component" value="Unassembled WGS sequence"/>
</dbReference>
<feature type="domain" description="PE" evidence="2">
    <location>
        <begin position="4"/>
        <end position="94"/>
    </location>
</feature>
<dbReference type="SUPFAM" id="SSF140459">
    <property type="entry name" value="PE/PPE dimer-like"/>
    <property type="match status" value="1"/>
</dbReference>